<dbReference type="EMBL" id="JAEMNV010000003">
    <property type="protein sequence ID" value="MBJ8339536.1"/>
    <property type="molecule type" value="Genomic_DNA"/>
</dbReference>
<name>A0A934NQF3_9NOCA</name>
<evidence type="ECO:0000313" key="3">
    <source>
        <dbReference type="Proteomes" id="UP000655868"/>
    </source>
</evidence>
<reference evidence="2" key="1">
    <citation type="submission" date="2020-12" db="EMBL/GenBank/DDBJ databases">
        <title>Antrihabitans popcorni sp. nov. and Antrihabitans auranticaus sp. nov., isolated from a larva cave.</title>
        <authorList>
            <person name="Lee S.D."/>
            <person name="Kim I.S."/>
        </authorList>
    </citation>
    <scope>NUCLEOTIDE SEQUENCE</scope>
    <source>
        <strain evidence="2">YC3-6</strain>
    </source>
</reference>
<proteinExistence type="predicted"/>
<keyword evidence="1" id="KW-0812">Transmembrane</keyword>
<feature type="transmembrane region" description="Helical" evidence="1">
    <location>
        <begin position="187"/>
        <end position="208"/>
    </location>
</feature>
<dbReference type="InterPro" id="IPR047928">
    <property type="entry name" value="Perm_prefix_1"/>
</dbReference>
<feature type="transmembrane region" description="Helical" evidence="1">
    <location>
        <begin position="85"/>
        <end position="105"/>
    </location>
</feature>
<organism evidence="2 3">
    <name type="scientific">Antrihabitans stalagmiti</name>
    <dbReference type="NCBI Taxonomy" id="2799499"/>
    <lineage>
        <taxon>Bacteria</taxon>
        <taxon>Bacillati</taxon>
        <taxon>Actinomycetota</taxon>
        <taxon>Actinomycetes</taxon>
        <taxon>Mycobacteriales</taxon>
        <taxon>Nocardiaceae</taxon>
        <taxon>Antrihabitans</taxon>
    </lineage>
</organism>
<evidence type="ECO:0000313" key="2">
    <source>
        <dbReference type="EMBL" id="MBJ8339536.1"/>
    </source>
</evidence>
<keyword evidence="1" id="KW-0472">Membrane</keyword>
<gene>
    <name evidence="2" type="ORF">JGU71_11630</name>
</gene>
<feature type="transmembrane region" description="Helical" evidence="1">
    <location>
        <begin position="147"/>
        <end position="175"/>
    </location>
</feature>
<accession>A0A934NQF3</accession>
<dbReference type="RefSeq" id="WP_199704275.1">
    <property type="nucleotide sequence ID" value="NZ_JAEMNV010000003.1"/>
</dbReference>
<protein>
    <submittedName>
        <fullName evidence="2">Uncharacterized protein</fullName>
    </submittedName>
</protein>
<comment type="caution">
    <text evidence="2">The sequence shown here is derived from an EMBL/GenBank/DDBJ whole genome shotgun (WGS) entry which is preliminary data.</text>
</comment>
<keyword evidence="1" id="KW-1133">Transmembrane helix</keyword>
<keyword evidence="3" id="KW-1185">Reference proteome</keyword>
<feature type="transmembrane region" description="Helical" evidence="1">
    <location>
        <begin position="111"/>
        <end position="135"/>
    </location>
</feature>
<sequence>MPHNVIDDYLAELHALLPRSRARASVVAEIADGLTDSIDHHLADGLGYGEATLAAIAEMGDPRSMAAEFAAVISAEHINRYSSRFLLIGPTIGVAWILVFLFGSVDILSGIPAILGCALVLCIVTVAGSCAAVAAGATGPLSRWIDIGWHTAASAVLVTAFCAALIDAALIGFLLAKLGEPMSVSTMTLLLAAATGSGLRLCFAVTVLPRIARMRRTLLT</sequence>
<dbReference type="NCBIfam" id="NF038403">
    <property type="entry name" value="perm_prefix_1"/>
    <property type="match status" value="1"/>
</dbReference>
<dbReference type="AlphaFoldDB" id="A0A934NQF3"/>
<evidence type="ECO:0000256" key="1">
    <source>
        <dbReference type="SAM" id="Phobius"/>
    </source>
</evidence>
<dbReference type="Proteomes" id="UP000655868">
    <property type="component" value="Unassembled WGS sequence"/>
</dbReference>